<keyword evidence="3 5" id="KW-0067">ATP-binding</keyword>
<feature type="site" description="Important for beta-aspartyl-AMP intermediate formation" evidence="8">
    <location>
        <position position="375"/>
    </location>
</feature>
<dbReference type="CDD" id="cd01991">
    <property type="entry name" value="Asn_synthase_B_C"/>
    <property type="match status" value="1"/>
</dbReference>
<dbReference type="SUPFAM" id="SSF52402">
    <property type="entry name" value="Adenine nucleotide alpha hydrolases-like"/>
    <property type="match status" value="1"/>
</dbReference>
<dbReference type="InterPro" id="IPR017932">
    <property type="entry name" value="GATase_2_dom"/>
</dbReference>
<name>A0A8H4EZU7_MUCCL</name>
<dbReference type="GO" id="GO:0005524">
    <property type="term" value="F:ATP binding"/>
    <property type="evidence" value="ECO:0007669"/>
    <property type="project" value="UniProtKB-KW"/>
</dbReference>
<dbReference type="AlphaFoldDB" id="A0A8H4EZU7"/>
<dbReference type="SUPFAM" id="SSF56235">
    <property type="entry name" value="N-terminal nucleophile aminohydrolases (Ntn hydrolases)"/>
    <property type="match status" value="1"/>
</dbReference>
<protein>
    <submittedName>
        <fullName evidence="10">Putative asparagine synthase</fullName>
    </submittedName>
</protein>
<dbReference type="Gene3D" id="3.60.20.10">
    <property type="entry name" value="Glutamine Phosphoribosylpyrophosphate, subunit 1, domain 1"/>
    <property type="match status" value="1"/>
</dbReference>
<evidence type="ECO:0000313" key="10">
    <source>
        <dbReference type="EMBL" id="KAF1799819.1"/>
    </source>
</evidence>
<keyword evidence="6" id="KW-0028">Amino-acid biosynthesis</keyword>
<dbReference type="GO" id="GO:0005829">
    <property type="term" value="C:cytosol"/>
    <property type="evidence" value="ECO:0007669"/>
    <property type="project" value="TreeGrafter"/>
</dbReference>
<dbReference type="GO" id="GO:0004066">
    <property type="term" value="F:asparagine synthase (glutamine-hydrolyzing) activity"/>
    <property type="evidence" value="ECO:0007669"/>
    <property type="project" value="InterPro"/>
</dbReference>
<dbReference type="InterPro" id="IPR029055">
    <property type="entry name" value="Ntn_hydrolases_N"/>
</dbReference>
<dbReference type="InterPro" id="IPR006426">
    <property type="entry name" value="Asn_synth_AEB"/>
</dbReference>
<keyword evidence="2 5" id="KW-0547">Nucleotide-binding</keyword>
<dbReference type="InterPro" id="IPR001962">
    <property type="entry name" value="Asn_synthase"/>
</dbReference>
<evidence type="ECO:0000259" key="9">
    <source>
        <dbReference type="PROSITE" id="PS51278"/>
    </source>
</evidence>
<evidence type="ECO:0000256" key="1">
    <source>
        <dbReference type="ARBA" id="ARBA00005752"/>
    </source>
</evidence>
<sequence>MCGLSCYFQFDHSKNSHHLNETSMAKSLELIKHRGPDGEGTYFSPCGRCALGHVRLSIVGLDDGQQPLSNHDQSVHAVVNGELYGYKDIKMELEAKGYAFKTATDSEVVLYLYEEYGISFLDHLRGEYAICIWDSKRKRIFLARDRFGIKPLYYTQIKGTLFAASEIKAFLPFGWEPEWDVDSILQGGVHFDTRTAFKGVRSLNPGHYLMATPTGTVHIQEYWSASYPSKTAKETRSVDEMVQGVRDRLVDAIEQRLIADVPVGVYLSGGIDSSCIAGIVDHLKKKSNIQTKTKAFALAFIDDDDFNEGNIAKRTAAFCDANFQVLQVTEGDLLDNFESSVWHVEQFHFNLNSVGKFMLSKMVRDQGYKVVLTGEGSDEHFGGYIHFQADYLLEPDLSAPDGIELLSDEQREKKLNMFSSQQDFKKYSKTDFTDDGDDTHRKMLNNISLPPLWGSSFSLSSQYYSKMAVEQYGSPNPALAIAESMKGVDRTRAATDWHPLHTSLDTALHSFFPNYMLCPLGDRVEMAHSIEARTPFLDHLLCEYINGLPPSVKIKPNKEGPLIEKWILREAVKPYVTQEIYERTKAPFFAPPTKKPTAKFMGLLDKFLTRKNIDRLGWIRYDKVSEAMTTYLKTNDLRTYQDLLIITSYVILFIRFHVAPYQPSRFVD</sequence>
<evidence type="ECO:0000256" key="3">
    <source>
        <dbReference type="ARBA" id="ARBA00022840"/>
    </source>
</evidence>
<dbReference type="NCBIfam" id="TIGR01536">
    <property type="entry name" value="asn_synth_AEB"/>
    <property type="match status" value="1"/>
</dbReference>
<dbReference type="PANTHER" id="PTHR43284">
    <property type="entry name" value="ASPARAGINE SYNTHETASE (GLUTAMINE-HYDROLYZING)"/>
    <property type="match status" value="1"/>
</dbReference>
<accession>A0A8H4EZU7</accession>
<feature type="active site" description="For GATase activity" evidence="6">
    <location>
        <position position="2"/>
    </location>
</feature>
<proteinExistence type="inferred from homology"/>
<evidence type="ECO:0000256" key="5">
    <source>
        <dbReference type="PIRNR" id="PIRNR001589"/>
    </source>
</evidence>
<reference evidence="10 11" key="1">
    <citation type="submission" date="2019-09" db="EMBL/GenBank/DDBJ databases">
        <authorList>
            <consortium name="DOE Joint Genome Institute"/>
            <person name="Mondo S.J."/>
            <person name="Navarro-Mendoza M.I."/>
            <person name="Perez-Arques C."/>
            <person name="Panchal S."/>
            <person name="Nicolas F.E."/>
            <person name="Ganguly P."/>
            <person name="Pangilinan J."/>
            <person name="Grigoriev I."/>
            <person name="Heitman J."/>
            <person name="Sanya K."/>
            <person name="Garre V."/>
        </authorList>
    </citation>
    <scope>NUCLEOTIDE SEQUENCE [LARGE SCALE GENOMIC DNA]</scope>
    <source>
        <strain evidence="10 11">MU402</strain>
    </source>
</reference>
<dbReference type="Gene3D" id="3.40.50.620">
    <property type="entry name" value="HUPs"/>
    <property type="match status" value="2"/>
</dbReference>
<organism evidence="10 11">
    <name type="scientific">Mucor circinelloides f. lusitanicus</name>
    <name type="common">Mucor racemosus var. lusitanicus</name>
    <dbReference type="NCBI Taxonomy" id="29924"/>
    <lineage>
        <taxon>Eukaryota</taxon>
        <taxon>Fungi</taxon>
        <taxon>Fungi incertae sedis</taxon>
        <taxon>Mucoromycota</taxon>
        <taxon>Mucoromycotina</taxon>
        <taxon>Mucoromycetes</taxon>
        <taxon>Mucorales</taxon>
        <taxon>Mucorineae</taxon>
        <taxon>Mucoraceae</taxon>
        <taxon>Mucor</taxon>
    </lineage>
</organism>
<keyword evidence="6" id="KW-0061">Asparagine biosynthesis</keyword>
<evidence type="ECO:0000256" key="2">
    <source>
        <dbReference type="ARBA" id="ARBA00022741"/>
    </source>
</evidence>
<dbReference type="InterPro" id="IPR051786">
    <property type="entry name" value="ASN_synthetase/amidase"/>
</dbReference>
<dbReference type="PROSITE" id="PS51278">
    <property type="entry name" value="GATASE_TYPE_2"/>
    <property type="match status" value="1"/>
</dbReference>
<dbReference type="EMBL" id="JAAECE010000006">
    <property type="protein sequence ID" value="KAF1799819.1"/>
    <property type="molecule type" value="Genomic_DNA"/>
</dbReference>
<feature type="binding site" evidence="7">
    <location>
        <position position="105"/>
    </location>
    <ligand>
        <name>L-glutamine</name>
        <dbReference type="ChEBI" id="CHEBI:58359"/>
    </ligand>
</feature>
<comment type="similarity">
    <text evidence="1">Belongs to the asparagine synthetase family.</text>
</comment>
<evidence type="ECO:0000256" key="8">
    <source>
        <dbReference type="PIRSR" id="PIRSR001589-3"/>
    </source>
</evidence>
<evidence type="ECO:0000256" key="4">
    <source>
        <dbReference type="ARBA" id="ARBA00022962"/>
    </source>
</evidence>
<dbReference type="GO" id="GO:0006529">
    <property type="term" value="P:asparagine biosynthetic process"/>
    <property type="evidence" value="ECO:0007669"/>
    <property type="project" value="UniProtKB-KW"/>
</dbReference>
<dbReference type="Pfam" id="PF13537">
    <property type="entry name" value="GATase_7"/>
    <property type="match status" value="1"/>
</dbReference>
<dbReference type="CDD" id="cd00712">
    <property type="entry name" value="AsnB"/>
    <property type="match status" value="1"/>
</dbReference>
<evidence type="ECO:0000256" key="6">
    <source>
        <dbReference type="PIRSR" id="PIRSR001589-1"/>
    </source>
</evidence>
<evidence type="ECO:0000313" key="11">
    <source>
        <dbReference type="Proteomes" id="UP000469890"/>
    </source>
</evidence>
<gene>
    <name evidence="10" type="ORF">FB192DRAFT_1286817</name>
</gene>
<feature type="domain" description="Glutamine amidotransferase type-2" evidence="9">
    <location>
        <begin position="2"/>
        <end position="214"/>
    </location>
</feature>
<dbReference type="Proteomes" id="UP000469890">
    <property type="component" value="Unassembled WGS sequence"/>
</dbReference>
<dbReference type="InterPro" id="IPR014729">
    <property type="entry name" value="Rossmann-like_a/b/a_fold"/>
</dbReference>
<dbReference type="PANTHER" id="PTHR43284:SF1">
    <property type="entry name" value="ASPARAGINE SYNTHETASE"/>
    <property type="match status" value="1"/>
</dbReference>
<dbReference type="Pfam" id="PF00733">
    <property type="entry name" value="Asn_synthase"/>
    <property type="match status" value="1"/>
</dbReference>
<comment type="caution">
    <text evidence="10">The sequence shown here is derived from an EMBL/GenBank/DDBJ whole genome shotgun (WGS) entry which is preliminary data.</text>
</comment>
<evidence type="ECO:0000256" key="7">
    <source>
        <dbReference type="PIRSR" id="PIRSR001589-2"/>
    </source>
</evidence>
<dbReference type="PIRSF" id="PIRSF001589">
    <property type="entry name" value="Asn_synthetase_glu-h"/>
    <property type="match status" value="1"/>
</dbReference>
<dbReference type="InterPro" id="IPR033738">
    <property type="entry name" value="AsnB_N"/>
</dbReference>
<keyword evidence="4 6" id="KW-0315">Glutamine amidotransferase</keyword>